<feature type="transmembrane region" description="Helical" evidence="8">
    <location>
        <begin position="210"/>
        <end position="229"/>
    </location>
</feature>
<dbReference type="InterPro" id="IPR009450">
    <property type="entry name" value="Plno_GlcNAc_GPI2"/>
</dbReference>
<feature type="transmembrane region" description="Helical" evidence="8">
    <location>
        <begin position="287"/>
        <end position="304"/>
    </location>
</feature>
<keyword evidence="7 8" id="KW-0472">Membrane</keyword>
<evidence type="ECO:0000256" key="4">
    <source>
        <dbReference type="ARBA" id="ARBA00022502"/>
    </source>
</evidence>
<dbReference type="GO" id="GO:0006506">
    <property type="term" value="P:GPI anchor biosynthetic process"/>
    <property type="evidence" value="ECO:0007669"/>
    <property type="project" value="UniProtKB-UniPathway"/>
</dbReference>
<dbReference type="AlphaFoldDB" id="A0A1E3QYK6"/>
<gene>
    <name evidence="9" type="ORF">BABINDRAFT_159273</name>
</gene>
<feature type="transmembrane region" description="Helical" evidence="8">
    <location>
        <begin position="186"/>
        <end position="203"/>
    </location>
</feature>
<evidence type="ECO:0000256" key="3">
    <source>
        <dbReference type="ARBA" id="ARBA00008321"/>
    </source>
</evidence>
<keyword evidence="10" id="KW-1185">Reference proteome</keyword>
<protein>
    <submittedName>
        <fullName evidence="9">Uncharacterized protein</fullName>
    </submittedName>
</protein>
<proteinExistence type="inferred from homology"/>
<dbReference type="GO" id="GO:0000506">
    <property type="term" value="C:glycosylphosphatidylinositol-N-acetylglucosaminyltransferase (GPI-GnT) complex"/>
    <property type="evidence" value="ECO:0007669"/>
    <property type="project" value="TreeGrafter"/>
</dbReference>
<dbReference type="PIRSF" id="PIRSF016104">
    <property type="entry name" value="GPI2"/>
    <property type="match status" value="1"/>
</dbReference>
<feature type="non-terminal residue" evidence="9">
    <location>
        <position position="1"/>
    </location>
</feature>
<dbReference type="EMBL" id="KV454426">
    <property type="protein sequence ID" value="ODQ82760.1"/>
    <property type="molecule type" value="Genomic_DNA"/>
</dbReference>
<keyword evidence="6 8" id="KW-1133">Transmembrane helix</keyword>
<accession>A0A1E3QYK6</accession>
<organism evidence="9 10">
    <name type="scientific">Babjeviella inositovora NRRL Y-12698</name>
    <dbReference type="NCBI Taxonomy" id="984486"/>
    <lineage>
        <taxon>Eukaryota</taxon>
        <taxon>Fungi</taxon>
        <taxon>Dikarya</taxon>
        <taxon>Ascomycota</taxon>
        <taxon>Saccharomycotina</taxon>
        <taxon>Pichiomycetes</taxon>
        <taxon>Serinales incertae sedis</taxon>
        <taxon>Babjeviella</taxon>
    </lineage>
</organism>
<evidence type="ECO:0000256" key="6">
    <source>
        <dbReference type="ARBA" id="ARBA00022989"/>
    </source>
</evidence>
<comment type="pathway">
    <text evidence="2">Glycolipid biosynthesis; glycosylphosphatidylinositol-anchor biosynthesis.</text>
</comment>
<dbReference type="Proteomes" id="UP000094336">
    <property type="component" value="Unassembled WGS sequence"/>
</dbReference>
<dbReference type="RefSeq" id="XP_018988088.1">
    <property type="nucleotide sequence ID" value="XM_019127563.1"/>
</dbReference>
<dbReference type="UniPathway" id="UPA00196"/>
<evidence type="ECO:0000256" key="1">
    <source>
        <dbReference type="ARBA" id="ARBA00004141"/>
    </source>
</evidence>
<feature type="transmembrane region" description="Helical" evidence="8">
    <location>
        <begin position="148"/>
        <end position="166"/>
    </location>
</feature>
<feature type="transmembrane region" description="Helical" evidence="8">
    <location>
        <begin position="119"/>
        <end position="136"/>
    </location>
</feature>
<dbReference type="PANTHER" id="PTHR12982:SF0">
    <property type="entry name" value="PHOSPHATIDYLINOSITOL N-ACETYLGLUCOSAMINYLTRANSFERASE SUBUNIT C"/>
    <property type="match status" value="1"/>
</dbReference>
<keyword evidence="4" id="KW-0337">GPI-anchor biosynthesis</keyword>
<comment type="similarity">
    <text evidence="3">Belongs to the PIGC family.</text>
</comment>
<dbReference type="PANTHER" id="PTHR12982">
    <property type="entry name" value="PHOSPHATIDYLINOSITOL GLYCAN, CLASS C"/>
    <property type="match status" value="1"/>
</dbReference>
<evidence type="ECO:0000256" key="8">
    <source>
        <dbReference type="SAM" id="Phobius"/>
    </source>
</evidence>
<evidence type="ECO:0000313" key="9">
    <source>
        <dbReference type="EMBL" id="ODQ82760.1"/>
    </source>
</evidence>
<dbReference type="STRING" id="984486.A0A1E3QYK6"/>
<feature type="transmembrane region" description="Helical" evidence="8">
    <location>
        <begin position="68"/>
        <end position="87"/>
    </location>
</feature>
<name>A0A1E3QYK6_9ASCO</name>
<evidence type="ECO:0000256" key="2">
    <source>
        <dbReference type="ARBA" id="ARBA00004687"/>
    </source>
</evidence>
<comment type="subcellular location">
    <subcellularLocation>
        <location evidence="1">Membrane</location>
        <topology evidence="1">Multi-pass membrane protein</topology>
    </subcellularLocation>
</comment>
<evidence type="ECO:0000256" key="7">
    <source>
        <dbReference type="ARBA" id="ARBA00023136"/>
    </source>
</evidence>
<evidence type="ECO:0000256" key="5">
    <source>
        <dbReference type="ARBA" id="ARBA00022692"/>
    </source>
</evidence>
<dbReference type="Pfam" id="PF06432">
    <property type="entry name" value="GPI2"/>
    <property type="match status" value="1"/>
</dbReference>
<reference evidence="10" key="1">
    <citation type="submission" date="2016-05" db="EMBL/GenBank/DDBJ databases">
        <title>Comparative genomics of biotechnologically important yeasts.</title>
        <authorList>
            <consortium name="DOE Joint Genome Institute"/>
            <person name="Riley R."/>
            <person name="Haridas S."/>
            <person name="Wolfe K.H."/>
            <person name="Lopes M.R."/>
            <person name="Hittinger C.T."/>
            <person name="Goker M."/>
            <person name="Salamov A."/>
            <person name="Wisecaver J."/>
            <person name="Long T.M."/>
            <person name="Aerts A.L."/>
            <person name="Barry K."/>
            <person name="Choi C."/>
            <person name="Clum A."/>
            <person name="Coughlan A.Y."/>
            <person name="Deshpande S."/>
            <person name="Douglass A.P."/>
            <person name="Hanson S.J."/>
            <person name="Klenk H.-P."/>
            <person name="Labutti K."/>
            <person name="Lapidus A."/>
            <person name="Lindquist E."/>
            <person name="Lipzen A."/>
            <person name="Meier-Kolthoff J.P."/>
            <person name="Ohm R.A."/>
            <person name="Otillar R.P."/>
            <person name="Pangilinan J."/>
            <person name="Peng Y."/>
            <person name="Rokas A."/>
            <person name="Rosa C.A."/>
            <person name="Scheuner C."/>
            <person name="Sibirny A.A."/>
            <person name="Slot J.C."/>
            <person name="Stielow J.B."/>
            <person name="Sun H."/>
            <person name="Kurtzman C.P."/>
            <person name="Blackwell M."/>
            <person name="Grigoriev I.V."/>
            <person name="Jeffries T.W."/>
        </authorList>
    </citation>
    <scope>NUCLEOTIDE SEQUENCE [LARGE SCALE GENOMIC DNA]</scope>
    <source>
        <strain evidence="10">NRRL Y-12698</strain>
    </source>
</reference>
<sequence>MVEPLCLSQGSPSPDPQSTSIPWKKLLYLRQPYPDNYTDTSFLSQLKRNLTVEPYYHLKVIHDFSLQLSHWNCLSVVAVIFYGFYTYDWSPLRVFIPVSVLSIVTATTCLGYQAVFRYLKPTVIIIFITLVLSPVLKSLTKSTSSDSIWALSVFLNIVNLISHDYFSNPYYIADSPDSASPKPSKLMTTFSTNVLIANSILLASRLRSSLAVFFFITISIQVNGLFRAFDLFVIKGQGTASGRFRNVETGRVNRKGVFHWTALTFTVTALSRAIFLMCGPLIMTHWILANMAIIIGGPSLFLYFQRFKNEIQGPWDPAKPILLKGK</sequence>
<feature type="transmembrane region" description="Helical" evidence="8">
    <location>
        <begin position="94"/>
        <end position="113"/>
    </location>
</feature>
<dbReference type="OrthoDB" id="196709at2759"/>
<evidence type="ECO:0000313" key="10">
    <source>
        <dbReference type="Proteomes" id="UP000094336"/>
    </source>
</evidence>
<keyword evidence="5 8" id="KW-0812">Transmembrane</keyword>
<dbReference type="GeneID" id="30145416"/>